<proteinExistence type="predicted"/>
<evidence type="ECO:0000256" key="1">
    <source>
        <dbReference type="SAM" id="MobiDB-lite"/>
    </source>
</evidence>
<dbReference type="RefSeq" id="WP_145743145.1">
    <property type="nucleotide sequence ID" value="NZ_VIWX01000005.1"/>
</dbReference>
<dbReference type="OrthoDB" id="3688895at2"/>
<evidence type="ECO:0000313" key="3">
    <source>
        <dbReference type="Proteomes" id="UP000316184"/>
    </source>
</evidence>
<dbReference type="EMBL" id="VIWX01000005">
    <property type="protein sequence ID" value="TWF93394.1"/>
    <property type="molecule type" value="Genomic_DNA"/>
</dbReference>
<protein>
    <submittedName>
        <fullName evidence="2">Excreted virulence factor EspC (Type VII ESX diderm)</fullName>
    </submittedName>
</protein>
<name>A0A561U201_9PSEU</name>
<keyword evidence="3" id="KW-1185">Reference proteome</keyword>
<evidence type="ECO:0000313" key="2">
    <source>
        <dbReference type="EMBL" id="TWF93394.1"/>
    </source>
</evidence>
<sequence>MNSGYRVTTDDLAAQVKELSRVGDQADGLVTSARQLAERMPMLGTAPPALHLAMRLRESAGDSGLTQEITAAHTELSHFHSALRDTATGYEHTDTAAADALRDADGRTT</sequence>
<accession>A0A561U201</accession>
<comment type="caution">
    <text evidence="2">The sequence shown here is derived from an EMBL/GenBank/DDBJ whole genome shotgun (WGS) entry which is preliminary data.</text>
</comment>
<gene>
    <name evidence="2" type="ORF">FHU35_15238</name>
</gene>
<reference evidence="2 3" key="1">
    <citation type="submission" date="2019-06" db="EMBL/GenBank/DDBJ databases">
        <title>Sequencing the genomes of 1000 actinobacteria strains.</title>
        <authorList>
            <person name="Klenk H.-P."/>
        </authorList>
    </citation>
    <scope>NUCLEOTIDE SEQUENCE [LARGE SCALE GENOMIC DNA]</scope>
    <source>
        <strain evidence="2 3">DSM 46699</strain>
    </source>
</reference>
<feature type="compositionally biased region" description="Basic and acidic residues" evidence="1">
    <location>
        <begin position="100"/>
        <end position="109"/>
    </location>
</feature>
<dbReference type="AlphaFoldDB" id="A0A561U201"/>
<organism evidence="2 3">
    <name type="scientific">Saccharopolyspora dendranthemae</name>
    <dbReference type="NCBI Taxonomy" id="1181886"/>
    <lineage>
        <taxon>Bacteria</taxon>
        <taxon>Bacillati</taxon>
        <taxon>Actinomycetota</taxon>
        <taxon>Actinomycetes</taxon>
        <taxon>Pseudonocardiales</taxon>
        <taxon>Pseudonocardiaceae</taxon>
        <taxon>Saccharopolyspora</taxon>
    </lineage>
</organism>
<feature type="region of interest" description="Disordered" evidence="1">
    <location>
        <begin position="88"/>
        <end position="109"/>
    </location>
</feature>
<dbReference type="Proteomes" id="UP000316184">
    <property type="component" value="Unassembled WGS sequence"/>
</dbReference>